<gene>
    <name evidence="1" type="ORF">SMRZ_LOCUS25968</name>
</gene>
<accession>A0A183NCE3</accession>
<feature type="non-terminal residue" evidence="1">
    <location>
        <position position="134"/>
    </location>
</feature>
<dbReference type="Proteomes" id="UP000277204">
    <property type="component" value="Unassembled WGS sequence"/>
</dbReference>
<sequence>MFLMVLPCQAGRLENGKIKNSNSRSEGEVVLLTVDGCDSSKVFPSDNQHLQPSHKEGNTLPRCGQPGSDISPYTRNSARDQVGHIQILPTPPNTPLISMTNPPHVSLSPHIARANDSSTWNAIPDLLKTRSKLH</sequence>
<evidence type="ECO:0000313" key="2">
    <source>
        <dbReference type="Proteomes" id="UP000277204"/>
    </source>
</evidence>
<evidence type="ECO:0000313" key="1">
    <source>
        <dbReference type="EMBL" id="VDP57456.1"/>
    </source>
</evidence>
<name>A0A183NCE3_9TREM</name>
<proteinExistence type="predicted"/>
<organism evidence="1 2">
    <name type="scientific">Schistosoma margrebowiei</name>
    <dbReference type="NCBI Taxonomy" id="48269"/>
    <lineage>
        <taxon>Eukaryota</taxon>
        <taxon>Metazoa</taxon>
        <taxon>Spiralia</taxon>
        <taxon>Lophotrochozoa</taxon>
        <taxon>Platyhelminthes</taxon>
        <taxon>Trematoda</taxon>
        <taxon>Digenea</taxon>
        <taxon>Strigeidida</taxon>
        <taxon>Schistosomatoidea</taxon>
        <taxon>Schistosomatidae</taxon>
        <taxon>Schistosoma</taxon>
    </lineage>
</organism>
<dbReference type="AlphaFoldDB" id="A0A183NCE3"/>
<protein>
    <submittedName>
        <fullName evidence="1">Uncharacterized protein</fullName>
    </submittedName>
</protein>
<reference evidence="1 2" key="1">
    <citation type="submission" date="2018-11" db="EMBL/GenBank/DDBJ databases">
        <authorList>
            <consortium name="Pathogen Informatics"/>
        </authorList>
    </citation>
    <scope>NUCLEOTIDE SEQUENCE [LARGE SCALE GENOMIC DNA]</scope>
    <source>
        <strain evidence="1 2">Zambia</strain>
    </source>
</reference>
<dbReference type="EMBL" id="UZAI01022201">
    <property type="protein sequence ID" value="VDP57456.1"/>
    <property type="molecule type" value="Genomic_DNA"/>
</dbReference>
<keyword evidence="2" id="KW-1185">Reference proteome</keyword>